<dbReference type="InterPro" id="IPR002397">
    <property type="entry name" value="Cyt_P450_B"/>
</dbReference>
<dbReference type="InterPro" id="IPR001128">
    <property type="entry name" value="Cyt_P450"/>
</dbReference>
<keyword evidence="6 7" id="KW-0503">Monooxygenase</keyword>
<dbReference type="Pfam" id="PF00067">
    <property type="entry name" value="p450"/>
    <property type="match status" value="1"/>
</dbReference>
<dbReference type="FunFam" id="1.10.630.10:FF:000018">
    <property type="entry name" value="Cytochrome P450 monooxygenase"/>
    <property type="match status" value="1"/>
</dbReference>
<evidence type="ECO:0000256" key="7">
    <source>
        <dbReference type="RuleBase" id="RU000461"/>
    </source>
</evidence>
<dbReference type="AlphaFoldDB" id="A0A918UZE8"/>
<proteinExistence type="inferred from homology"/>
<evidence type="ECO:0000256" key="1">
    <source>
        <dbReference type="ARBA" id="ARBA00010617"/>
    </source>
</evidence>
<evidence type="ECO:0000256" key="5">
    <source>
        <dbReference type="ARBA" id="ARBA00023004"/>
    </source>
</evidence>
<evidence type="ECO:0000256" key="2">
    <source>
        <dbReference type="ARBA" id="ARBA00022617"/>
    </source>
</evidence>
<dbReference type="PANTHER" id="PTHR46696:SF4">
    <property type="entry name" value="BIOTIN BIOSYNTHESIS CYTOCHROME P450"/>
    <property type="match status" value="1"/>
</dbReference>
<dbReference type="GO" id="GO:0005506">
    <property type="term" value="F:iron ion binding"/>
    <property type="evidence" value="ECO:0007669"/>
    <property type="project" value="InterPro"/>
</dbReference>
<dbReference type="GO" id="GO:0020037">
    <property type="term" value="F:heme binding"/>
    <property type="evidence" value="ECO:0007669"/>
    <property type="project" value="InterPro"/>
</dbReference>
<dbReference type="PRINTS" id="PR00359">
    <property type="entry name" value="BP450"/>
</dbReference>
<sequence>MTRDPEDTSPMPADPSEPNLADPATFVRPDMDRVWRRLRTHTPVYRHPATELGPAFWVLTRYADALTVYKDPARFGSARGNMLTSLLAGGDPAGGRLLAVSDPPRHTALRTMLLKAFSPRLMRRVAEGVRVRADALVERAVAAGECDFAREVSEIVPIATICDLLGVPESDQAAMLALSKRALSADRPGDTARDMRMARNEILLRFSDLARARRVRPEDDVISLLVHATVDGAPLTEEEVVLNCYGLVLAGDETGRLAMTGAVLDFVRHPDQWRALKEGRAGVESAVDEILRWNSPAMHIGRTARRDTEIGGERIAEGDLVTVWNVSANRDERVFDRPEVFDVARTPNRHLAFGHGPHFCLGAFLGRAEIAAVLAALLARVEVIEQLGEPVPLYSTFLRGYTSLPVRLTPVRRPVPIERSMR</sequence>
<keyword evidence="10" id="KW-1185">Reference proteome</keyword>
<dbReference type="PANTHER" id="PTHR46696">
    <property type="entry name" value="P450, PUTATIVE (EUROFUNG)-RELATED"/>
    <property type="match status" value="1"/>
</dbReference>
<evidence type="ECO:0000313" key="9">
    <source>
        <dbReference type="EMBL" id="GGZ48825.1"/>
    </source>
</evidence>
<keyword evidence="2 7" id="KW-0349">Heme</keyword>
<dbReference type="Proteomes" id="UP000630936">
    <property type="component" value="Unassembled WGS sequence"/>
</dbReference>
<accession>A0A918UZE8</accession>
<evidence type="ECO:0000256" key="6">
    <source>
        <dbReference type="ARBA" id="ARBA00023033"/>
    </source>
</evidence>
<evidence type="ECO:0000256" key="4">
    <source>
        <dbReference type="ARBA" id="ARBA00023002"/>
    </source>
</evidence>
<dbReference type="Gene3D" id="1.10.630.10">
    <property type="entry name" value="Cytochrome P450"/>
    <property type="match status" value="1"/>
</dbReference>
<comment type="similarity">
    <text evidence="1 7">Belongs to the cytochrome P450 family.</text>
</comment>
<reference evidence="9" key="1">
    <citation type="journal article" date="2014" name="Int. J. Syst. Evol. Microbiol.">
        <title>Complete genome sequence of Corynebacterium casei LMG S-19264T (=DSM 44701T), isolated from a smear-ripened cheese.</title>
        <authorList>
            <consortium name="US DOE Joint Genome Institute (JGI-PGF)"/>
            <person name="Walter F."/>
            <person name="Albersmeier A."/>
            <person name="Kalinowski J."/>
            <person name="Ruckert C."/>
        </authorList>
    </citation>
    <scope>NUCLEOTIDE SEQUENCE</scope>
    <source>
        <strain evidence="9">JCM 4988</strain>
    </source>
</reference>
<evidence type="ECO:0000313" key="10">
    <source>
        <dbReference type="Proteomes" id="UP000630936"/>
    </source>
</evidence>
<gene>
    <name evidence="9" type="ORF">GCM10010387_49020</name>
</gene>
<reference evidence="9" key="2">
    <citation type="submission" date="2020-09" db="EMBL/GenBank/DDBJ databases">
        <authorList>
            <person name="Sun Q."/>
            <person name="Ohkuma M."/>
        </authorList>
    </citation>
    <scope>NUCLEOTIDE SEQUENCE</scope>
    <source>
        <strain evidence="9">JCM 4988</strain>
    </source>
</reference>
<dbReference type="InterPro" id="IPR036396">
    <property type="entry name" value="Cyt_P450_sf"/>
</dbReference>
<protein>
    <submittedName>
        <fullName evidence="9">Cytochrome P450</fullName>
    </submittedName>
</protein>
<evidence type="ECO:0000256" key="3">
    <source>
        <dbReference type="ARBA" id="ARBA00022723"/>
    </source>
</evidence>
<evidence type="ECO:0000256" key="8">
    <source>
        <dbReference type="SAM" id="MobiDB-lite"/>
    </source>
</evidence>
<dbReference type="PROSITE" id="PS00086">
    <property type="entry name" value="CYTOCHROME_P450"/>
    <property type="match status" value="1"/>
</dbReference>
<keyword evidence="3 7" id="KW-0479">Metal-binding</keyword>
<organism evidence="9 10">
    <name type="scientific">Streptomyces inusitatus</name>
    <dbReference type="NCBI Taxonomy" id="68221"/>
    <lineage>
        <taxon>Bacteria</taxon>
        <taxon>Bacillati</taxon>
        <taxon>Actinomycetota</taxon>
        <taxon>Actinomycetes</taxon>
        <taxon>Kitasatosporales</taxon>
        <taxon>Streptomycetaceae</taxon>
        <taxon>Streptomyces</taxon>
    </lineage>
</organism>
<keyword evidence="4 7" id="KW-0560">Oxidoreductase</keyword>
<dbReference type="GO" id="GO:0008395">
    <property type="term" value="F:steroid hydroxylase activity"/>
    <property type="evidence" value="ECO:0007669"/>
    <property type="project" value="TreeGrafter"/>
</dbReference>
<keyword evidence="5 7" id="KW-0408">Iron</keyword>
<dbReference type="GO" id="GO:0006707">
    <property type="term" value="P:cholesterol catabolic process"/>
    <property type="evidence" value="ECO:0007669"/>
    <property type="project" value="TreeGrafter"/>
</dbReference>
<dbReference type="EMBL" id="BMWG01000018">
    <property type="protein sequence ID" value="GGZ48825.1"/>
    <property type="molecule type" value="Genomic_DNA"/>
</dbReference>
<name>A0A918UZE8_9ACTN</name>
<feature type="region of interest" description="Disordered" evidence="8">
    <location>
        <begin position="1"/>
        <end position="25"/>
    </location>
</feature>
<dbReference type="CDD" id="cd11033">
    <property type="entry name" value="CYP142-like"/>
    <property type="match status" value="1"/>
</dbReference>
<dbReference type="InterPro" id="IPR017972">
    <property type="entry name" value="Cyt_P450_CS"/>
</dbReference>
<dbReference type="GO" id="GO:0036199">
    <property type="term" value="F:cholest-4-en-3-one 26-monooxygenase activity"/>
    <property type="evidence" value="ECO:0007669"/>
    <property type="project" value="TreeGrafter"/>
</dbReference>
<dbReference type="SUPFAM" id="SSF48264">
    <property type="entry name" value="Cytochrome P450"/>
    <property type="match status" value="1"/>
</dbReference>
<comment type="caution">
    <text evidence="9">The sequence shown here is derived from an EMBL/GenBank/DDBJ whole genome shotgun (WGS) entry which is preliminary data.</text>
</comment>